<feature type="transmembrane region" description="Helical" evidence="13">
    <location>
        <begin position="106"/>
        <end position="122"/>
    </location>
</feature>
<name>A0A0R2LKB4_9LACO</name>
<comment type="similarity">
    <text evidence="2">Belongs to the TMEM175 family.</text>
</comment>
<reference evidence="14 15" key="1">
    <citation type="journal article" date="2015" name="Genome Announc.">
        <title>Expanding the biotechnology potential of lactobacilli through comparative genomics of 213 strains and associated genera.</title>
        <authorList>
            <person name="Sun Z."/>
            <person name="Harris H.M."/>
            <person name="McCann A."/>
            <person name="Guo C."/>
            <person name="Argimon S."/>
            <person name="Zhang W."/>
            <person name="Yang X."/>
            <person name="Jeffery I.B."/>
            <person name="Cooney J.C."/>
            <person name="Kagawa T.F."/>
            <person name="Liu W."/>
            <person name="Song Y."/>
            <person name="Salvetti E."/>
            <person name="Wrobel A."/>
            <person name="Rasinkangas P."/>
            <person name="Parkhill J."/>
            <person name="Rea M.C."/>
            <person name="O'Sullivan O."/>
            <person name="Ritari J."/>
            <person name="Douillard F.P."/>
            <person name="Paul Ross R."/>
            <person name="Yang R."/>
            <person name="Briner A.E."/>
            <person name="Felis G.E."/>
            <person name="de Vos W.M."/>
            <person name="Barrangou R."/>
            <person name="Klaenhammer T.R."/>
            <person name="Caufield P.W."/>
            <person name="Cui Y."/>
            <person name="Zhang H."/>
            <person name="O'Toole P.W."/>
        </authorList>
    </citation>
    <scope>NUCLEOTIDE SEQUENCE [LARGE SCALE GENOMIC DNA]</scope>
    <source>
        <strain evidence="14 15">DSM 24716</strain>
    </source>
</reference>
<protein>
    <recommendedName>
        <fullName evidence="16">Integral membrane protein</fullName>
    </recommendedName>
</protein>
<evidence type="ECO:0000256" key="1">
    <source>
        <dbReference type="ARBA" id="ARBA00004141"/>
    </source>
</evidence>
<keyword evidence="11" id="KW-0407">Ion channel</keyword>
<evidence type="ECO:0000256" key="2">
    <source>
        <dbReference type="ARBA" id="ARBA00006920"/>
    </source>
</evidence>
<feature type="transmembrane region" description="Helical" evidence="13">
    <location>
        <begin position="7"/>
        <end position="23"/>
    </location>
</feature>
<keyword evidence="10 13" id="KW-0472">Membrane</keyword>
<evidence type="ECO:0000256" key="10">
    <source>
        <dbReference type="ARBA" id="ARBA00023136"/>
    </source>
</evidence>
<comment type="subcellular location">
    <subcellularLocation>
        <location evidence="1">Membrane</location>
        <topology evidence="1">Multi-pass membrane protein</topology>
    </subcellularLocation>
</comment>
<dbReference type="AlphaFoldDB" id="A0A0R2LKB4"/>
<keyword evidence="4" id="KW-0633">Potassium transport</keyword>
<evidence type="ECO:0008006" key="16">
    <source>
        <dbReference type="Google" id="ProtNLM"/>
    </source>
</evidence>
<keyword evidence="8 13" id="KW-1133">Transmembrane helix</keyword>
<evidence type="ECO:0000256" key="13">
    <source>
        <dbReference type="SAM" id="Phobius"/>
    </source>
</evidence>
<keyword evidence="7" id="KW-0630">Potassium</keyword>
<dbReference type="RefSeq" id="WP_057880158.1">
    <property type="nucleotide sequence ID" value="NZ_JQCF01000005.1"/>
</dbReference>
<organism evidence="14 15">
    <name type="scientific">Companilactobacillus kimchiensis</name>
    <dbReference type="NCBI Taxonomy" id="993692"/>
    <lineage>
        <taxon>Bacteria</taxon>
        <taxon>Bacillati</taxon>
        <taxon>Bacillota</taxon>
        <taxon>Bacilli</taxon>
        <taxon>Lactobacillales</taxon>
        <taxon>Lactobacillaceae</taxon>
        <taxon>Companilactobacillus</taxon>
    </lineage>
</organism>
<gene>
    <name evidence="14" type="ORF">IV57_GL002016</name>
</gene>
<feature type="transmembrane region" description="Helical" evidence="13">
    <location>
        <begin position="43"/>
        <end position="63"/>
    </location>
</feature>
<dbReference type="PATRIC" id="fig|993692.3.peg.2048"/>
<evidence type="ECO:0000256" key="4">
    <source>
        <dbReference type="ARBA" id="ARBA00022538"/>
    </source>
</evidence>
<keyword evidence="5 13" id="KW-0812">Transmembrane</keyword>
<evidence type="ECO:0000256" key="12">
    <source>
        <dbReference type="ARBA" id="ARBA00034430"/>
    </source>
</evidence>
<evidence type="ECO:0000256" key="9">
    <source>
        <dbReference type="ARBA" id="ARBA00023065"/>
    </source>
</evidence>
<sequence>MSKSRLEAFSDGVFAIILTIMVLELKVPEHSTWNALQPLIPTFIAYVVSFILIFSFWVTHHWMLVQLKEPNVRVLWINGLLLLTMSFIPFTTGWVGRFPHSAPPEILYGLSFLLTNLSFRLFSTEINKGITKRVIPSAGNLAFWSLIGVQIIVSFLAIWWPEIAFLGVSVTALFWVALELLLPNIRNTQSSRR</sequence>
<dbReference type="PANTHER" id="PTHR31462:SF5">
    <property type="entry name" value="ENDOSOMAL_LYSOSOMAL PROTON CHANNEL TMEM175"/>
    <property type="match status" value="1"/>
</dbReference>
<dbReference type="GO" id="GO:0015252">
    <property type="term" value="F:proton channel activity"/>
    <property type="evidence" value="ECO:0007669"/>
    <property type="project" value="InterPro"/>
</dbReference>
<dbReference type="PANTHER" id="PTHR31462">
    <property type="entry name" value="ENDOSOMAL/LYSOSOMAL POTASSIUM CHANNEL TMEM175"/>
    <property type="match status" value="1"/>
</dbReference>
<dbReference type="EMBL" id="JQCF01000005">
    <property type="protein sequence ID" value="KRO00002.1"/>
    <property type="molecule type" value="Genomic_DNA"/>
</dbReference>
<evidence type="ECO:0000256" key="11">
    <source>
        <dbReference type="ARBA" id="ARBA00023303"/>
    </source>
</evidence>
<feature type="transmembrane region" description="Helical" evidence="13">
    <location>
        <begin position="75"/>
        <end position="94"/>
    </location>
</feature>
<dbReference type="GO" id="GO:0016020">
    <property type="term" value="C:membrane"/>
    <property type="evidence" value="ECO:0007669"/>
    <property type="project" value="UniProtKB-SubCell"/>
</dbReference>
<evidence type="ECO:0000313" key="14">
    <source>
        <dbReference type="EMBL" id="KRO00002.1"/>
    </source>
</evidence>
<evidence type="ECO:0000256" key="8">
    <source>
        <dbReference type="ARBA" id="ARBA00022989"/>
    </source>
</evidence>
<comment type="caution">
    <text evidence="14">The sequence shown here is derived from an EMBL/GenBank/DDBJ whole genome shotgun (WGS) entry which is preliminary data.</text>
</comment>
<keyword evidence="6" id="KW-0631">Potassium channel</keyword>
<keyword evidence="15" id="KW-1185">Reference proteome</keyword>
<feature type="transmembrane region" description="Helical" evidence="13">
    <location>
        <begin position="134"/>
        <end position="157"/>
    </location>
</feature>
<proteinExistence type="inferred from homology"/>
<accession>A0A0R2LKB4</accession>
<dbReference type="InterPro" id="IPR010617">
    <property type="entry name" value="TMEM175-like"/>
</dbReference>
<evidence type="ECO:0000313" key="15">
    <source>
        <dbReference type="Proteomes" id="UP000051006"/>
    </source>
</evidence>
<dbReference type="Proteomes" id="UP000051006">
    <property type="component" value="Unassembled WGS sequence"/>
</dbReference>
<evidence type="ECO:0000256" key="3">
    <source>
        <dbReference type="ARBA" id="ARBA00022448"/>
    </source>
</evidence>
<evidence type="ECO:0000256" key="7">
    <source>
        <dbReference type="ARBA" id="ARBA00022958"/>
    </source>
</evidence>
<evidence type="ECO:0000256" key="5">
    <source>
        <dbReference type="ARBA" id="ARBA00022692"/>
    </source>
</evidence>
<keyword evidence="3" id="KW-0813">Transport</keyword>
<evidence type="ECO:0000256" key="6">
    <source>
        <dbReference type="ARBA" id="ARBA00022826"/>
    </source>
</evidence>
<dbReference type="OrthoDB" id="7626281at2"/>
<dbReference type="Pfam" id="PF06736">
    <property type="entry name" value="TMEM175"/>
    <property type="match status" value="1"/>
</dbReference>
<keyword evidence="9" id="KW-0406">Ion transport</keyword>
<feature type="transmembrane region" description="Helical" evidence="13">
    <location>
        <begin position="163"/>
        <end position="182"/>
    </location>
</feature>
<dbReference type="GO" id="GO:0005267">
    <property type="term" value="F:potassium channel activity"/>
    <property type="evidence" value="ECO:0007669"/>
    <property type="project" value="UniProtKB-KW"/>
</dbReference>
<comment type="catalytic activity">
    <reaction evidence="12">
        <text>K(+)(in) = K(+)(out)</text>
        <dbReference type="Rhea" id="RHEA:29463"/>
        <dbReference type="ChEBI" id="CHEBI:29103"/>
    </reaction>
</comment>